<dbReference type="EC" id="4.1.1.112" evidence="10"/>
<keyword evidence="9" id="KW-0460">Magnesium</keyword>
<comment type="cofactor">
    <cofactor evidence="9">
        <name>Mg(2+)</name>
        <dbReference type="ChEBI" id="CHEBI:18420"/>
    </cofactor>
</comment>
<evidence type="ECO:0000256" key="7">
    <source>
        <dbReference type="ARBA" id="ARBA00025046"/>
    </source>
</evidence>
<dbReference type="NCBIfam" id="NF006875">
    <property type="entry name" value="PRK09372.1"/>
    <property type="match status" value="1"/>
</dbReference>
<comment type="function">
    <text evidence="7 10">Catalyzes the aldol cleavage of 4-hydroxy-4-methyl-2-oxoglutarate (HMG) into 2 molecules of pyruvate. Also contains a secondary oxaloacetate (OAA) decarboxylase activity due to the common pyruvate enolate transition state formed following C-C bond cleavage in the retro-aldol and decarboxylation reactions.</text>
</comment>
<keyword evidence="6 10" id="KW-0456">Lyase</keyword>
<dbReference type="PANTHER" id="PTHR33254:SF4">
    <property type="entry name" value="4-HYDROXY-4-METHYL-2-OXOGLUTARATE ALDOLASE 3-RELATED"/>
    <property type="match status" value="1"/>
</dbReference>
<dbReference type="InterPro" id="IPR036704">
    <property type="entry name" value="RraA/RraA-like_sf"/>
</dbReference>
<dbReference type="InterPro" id="IPR005493">
    <property type="entry name" value="RraA/RraA-like"/>
</dbReference>
<reference evidence="12" key="1">
    <citation type="submission" date="2019-04" db="EMBL/GenBank/DDBJ databases">
        <title>Genome sequence of Pseudomonas putida 1290, an auxin catabolizing strain.</title>
        <authorList>
            <person name="Laird T.S."/>
            <person name="Leveau J.H.J."/>
        </authorList>
    </citation>
    <scope>NUCLEOTIDE SEQUENCE [LARGE SCALE GENOMIC DNA]</scope>
    <source>
        <strain evidence="12">1290</strain>
    </source>
</reference>
<evidence type="ECO:0000256" key="9">
    <source>
        <dbReference type="PIRSR" id="PIRSR605493-1"/>
    </source>
</evidence>
<dbReference type="Gene3D" id="3.50.30.40">
    <property type="entry name" value="Ribonuclease E inhibitor RraA/RraA-like"/>
    <property type="match status" value="1"/>
</dbReference>
<evidence type="ECO:0000256" key="8">
    <source>
        <dbReference type="ARBA" id="ARBA00047973"/>
    </source>
</evidence>
<organism evidence="11 12">
    <name type="scientific">Pseudomonas putida</name>
    <name type="common">Arthrobacter siderocapsulatus</name>
    <dbReference type="NCBI Taxonomy" id="303"/>
    <lineage>
        <taxon>Bacteria</taxon>
        <taxon>Pseudomonadati</taxon>
        <taxon>Pseudomonadota</taxon>
        <taxon>Gammaproteobacteria</taxon>
        <taxon>Pseudomonadales</taxon>
        <taxon>Pseudomonadaceae</taxon>
        <taxon>Pseudomonas</taxon>
    </lineage>
</organism>
<dbReference type="NCBIfam" id="TIGR01935">
    <property type="entry name" value="NOT-MenG"/>
    <property type="match status" value="1"/>
</dbReference>
<name>A0A4D6X8F1_PSEPU</name>
<gene>
    <name evidence="11" type="primary">rraA</name>
    <name evidence="11" type="ORF">E6B08_14030</name>
</gene>
<accession>A0A4D6X8F1</accession>
<evidence type="ECO:0000256" key="2">
    <source>
        <dbReference type="ARBA" id="ARBA00001968"/>
    </source>
</evidence>
<dbReference type="Proteomes" id="UP000298551">
    <property type="component" value="Chromosome"/>
</dbReference>
<dbReference type="GO" id="GO:0046872">
    <property type="term" value="F:metal ion binding"/>
    <property type="evidence" value="ECO:0007669"/>
    <property type="project" value="UniProtKB-KW"/>
</dbReference>
<evidence type="ECO:0000256" key="6">
    <source>
        <dbReference type="ARBA" id="ARBA00023239"/>
    </source>
</evidence>
<dbReference type="RefSeq" id="WP_136914569.1">
    <property type="nucleotide sequence ID" value="NZ_CP039371.1"/>
</dbReference>
<dbReference type="AlphaFoldDB" id="A0A4D6X8F1"/>
<feature type="binding site" evidence="9">
    <location>
        <begin position="73"/>
        <end position="76"/>
    </location>
    <ligand>
        <name>substrate</name>
    </ligand>
</feature>
<dbReference type="GO" id="GO:0047443">
    <property type="term" value="F:4-hydroxy-4-methyl-2-oxoglutarate aldolase activity"/>
    <property type="evidence" value="ECO:0007669"/>
    <property type="project" value="UniProtKB-EC"/>
</dbReference>
<comment type="subunit">
    <text evidence="4 10">Homotrimer.</text>
</comment>
<comment type="similarity">
    <text evidence="3 10">Belongs to the class II aldolase/RraA-like family.</text>
</comment>
<comment type="cofactor">
    <cofactor evidence="2 10">
        <name>a divalent metal cation</name>
        <dbReference type="ChEBI" id="CHEBI:60240"/>
    </cofactor>
</comment>
<dbReference type="EC" id="4.1.3.17" evidence="10"/>
<comment type="catalytic activity">
    <reaction evidence="8 10">
        <text>oxaloacetate + H(+) = pyruvate + CO2</text>
        <dbReference type="Rhea" id="RHEA:15641"/>
        <dbReference type="ChEBI" id="CHEBI:15361"/>
        <dbReference type="ChEBI" id="CHEBI:15378"/>
        <dbReference type="ChEBI" id="CHEBI:16452"/>
        <dbReference type="ChEBI" id="CHEBI:16526"/>
        <dbReference type="EC" id="4.1.1.112"/>
    </reaction>
</comment>
<evidence type="ECO:0000256" key="1">
    <source>
        <dbReference type="ARBA" id="ARBA00001342"/>
    </source>
</evidence>
<evidence type="ECO:0000256" key="10">
    <source>
        <dbReference type="RuleBase" id="RU004338"/>
    </source>
</evidence>
<keyword evidence="5 9" id="KW-0479">Metal-binding</keyword>
<dbReference type="OrthoDB" id="8717144at2"/>
<dbReference type="PANTHER" id="PTHR33254">
    <property type="entry name" value="4-HYDROXY-4-METHYL-2-OXOGLUTARATE ALDOLASE 3-RELATED"/>
    <property type="match status" value="1"/>
</dbReference>
<protein>
    <recommendedName>
        <fullName evidence="10">4-hydroxy-4-methyl-2-oxoglutarate aldolase</fullName>
        <shortName evidence="10">HMG aldolase</shortName>
        <ecNumber evidence="10">4.1.1.112</ecNumber>
        <ecNumber evidence="10">4.1.3.17</ecNumber>
    </recommendedName>
    <alternativeName>
        <fullName evidence="10">Oxaloacetate decarboxylase</fullName>
    </alternativeName>
</protein>
<evidence type="ECO:0000313" key="11">
    <source>
        <dbReference type="EMBL" id="QCI12412.1"/>
    </source>
</evidence>
<dbReference type="EMBL" id="CP039371">
    <property type="protein sequence ID" value="QCI12412.1"/>
    <property type="molecule type" value="Genomic_DNA"/>
</dbReference>
<dbReference type="SUPFAM" id="SSF89562">
    <property type="entry name" value="RraA-like"/>
    <property type="match status" value="1"/>
</dbReference>
<evidence type="ECO:0000256" key="5">
    <source>
        <dbReference type="ARBA" id="ARBA00022723"/>
    </source>
</evidence>
<comment type="catalytic activity">
    <reaction evidence="1 10">
        <text>4-hydroxy-4-methyl-2-oxoglutarate = 2 pyruvate</text>
        <dbReference type="Rhea" id="RHEA:22748"/>
        <dbReference type="ChEBI" id="CHEBI:15361"/>
        <dbReference type="ChEBI" id="CHEBI:58276"/>
        <dbReference type="EC" id="4.1.3.17"/>
    </reaction>
</comment>
<dbReference type="GO" id="GO:0008948">
    <property type="term" value="F:oxaloacetate decarboxylase activity"/>
    <property type="evidence" value="ECO:0007669"/>
    <property type="project" value="UniProtKB-EC"/>
</dbReference>
<proteinExistence type="inferred from homology"/>
<sequence>MTGIADLCDLHPAEVRILRGAWRWFGQVRYLAGPIATLEARGCNAELRELLAQPGRSRVLVIDGGGDPAALLGDNLAKKALASGWAGIFINGNVRDCQALAALPLPVLAAGAWPQRSKNQQGGCSAVPLSIGDTVLHPGDWLYADEDGVLLSKRQL</sequence>
<dbReference type="CDD" id="cd16841">
    <property type="entry name" value="RraA_family"/>
    <property type="match status" value="1"/>
</dbReference>
<dbReference type="GO" id="GO:0008428">
    <property type="term" value="F:ribonuclease inhibitor activity"/>
    <property type="evidence" value="ECO:0007669"/>
    <property type="project" value="InterPro"/>
</dbReference>
<evidence type="ECO:0000256" key="3">
    <source>
        <dbReference type="ARBA" id="ARBA00008621"/>
    </source>
</evidence>
<feature type="binding site" evidence="9">
    <location>
        <position position="95"/>
    </location>
    <ligand>
        <name>substrate</name>
    </ligand>
</feature>
<feature type="binding site" evidence="9">
    <location>
        <position position="96"/>
    </location>
    <ligand>
        <name>Mg(2+)</name>
        <dbReference type="ChEBI" id="CHEBI:18420"/>
    </ligand>
</feature>
<dbReference type="InterPro" id="IPR010203">
    <property type="entry name" value="RraA"/>
</dbReference>
<evidence type="ECO:0000313" key="12">
    <source>
        <dbReference type="Proteomes" id="UP000298551"/>
    </source>
</evidence>
<dbReference type="Pfam" id="PF03737">
    <property type="entry name" value="RraA-like"/>
    <property type="match status" value="1"/>
</dbReference>
<dbReference type="GO" id="GO:0051252">
    <property type="term" value="P:regulation of RNA metabolic process"/>
    <property type="evidence" value="ECO:0007669"/>
    <property type="project" value="InterPro"/>
</dbReference>
<evidence type="ECO:0000256" key="4">
    <source>
        <dbReference type="ARBA" id="ARBA00011233"/>
    </source>
</evidence>